<organism evidence="1 2">
    <name type="scientific">Sphaerosporella brunnea</name>
    <dbReference type="NCBI Taxonomy" id="1250544"/>
    <lineage>
        <taxon>Eukaryota</taxon>
        <taxon>Fungi</taxon>
        <taxon>Dikarya</taxon>
        <taxon>Ascomycota</taxon>
        <taxon>Pezizomycotina</taxon>
        <taxon>Pezizomycetes</taxon>
        <taxon>Pezizales</taxon>
        <taxon>Pyronemataceae</taxon>
        <taxon>Sphaerosporella</taxon>
    </lineage>
</organism>
<dbReference type="GO" id="GO:0003962">
    <property type="term" value="F:cystathionine gamma-synthase activity"/>
    <property type="evidence" value="ECO:0007669"/>
    <property type="project" value="TreeGrafter"/>
</dbReference>
<reference evidence="1 2" key="1">
    <citation type="submission" date="2019-09" db="EMBL/GenBank/DDBJ databases">
        <title>Draft genome of the ectomycorrhizal ascomycete Sphaerosporella brunnea.</title>
        <authorList>
            <consortium name="DOE Joint Genome Institute"/>
            <person name="Benucci G.M."/>
            <person name="Marozzi G."/>
            <person name="Antonielli L."/>
            <person name="Sanchez S."/>
            <person name="Marco P."/>
            <person name="Wang X."/>
            <person name="Falini L.B."/>
            <person name="Barry K."/>
            <person name="Haridas S."/>
            <person name="Lipzen A."/>
            <person name="Labutti K."/>
            <person name="Grigoriev I.V."/>
            <person name="Murat C."/>
            <person name="Martin F."/>
            <person name="Albertini E."/>
            <person name="Donnini D."/>
            <person name="Bonito G."/>
        </authorList>
    </citation>
    <scope>NUCLEOTIDE SEQUENCE [LARGE SCALE GENOMIC DNA]</scope>
    <source>
        <strain evidence="1 2">Sb_GMNB300</strain>
    </source>
</reference>
<dbReference type="InterPro" id="IPR051750">
    <property type="entry name" value="Trans-sulfuration_enzymes"/>
</dbReference>
<dbReference type="Gene3D" id="3.90.1150.10">
    <property type="entry name" value="Aspartate Aminotransferase, domain 1"/>
    <property type="match status" value="1"/>
</dbReference>
<dbReference type="AlphaFoldDB" id="A0A5J5EL09"/>
<dbReference type="InterPro" id="IPR015422">
    <property type="entry name" value="PyrdxlP-dep_Trfase_small"/>
</dbReference>
<comment type="caution">
    <text evidence="1">The sequence shown here is derived from an EMBL/GenBank/DDBJ whole genome shotgun (WGS) entry which is preliminary data.</text>
</comment>
<accession>A0A5J5EL09</accession>
<sequence>REVYYPKISTKKHFYETFRRPGGKGGLRLSAFVPAIARRISGRHRYAQGPRWATTSRSLRTSPCLAHYWEQEWAESFGSGIRSVRVSVGMEERQLLG</sequence>
<dbReference type="EMBL" id="VXIS01000245">
    <property type="protein sequence ID" value="KAA8895769.1"/>
    <property type="molecule type" value="Genomic_DNA"/>
</dbReference>
<evidence type="ECO:0000313" key="2">
    <source>
        <dbReference type="Proteomes" id="UP000326924"/>
    </source>
</evidence>
<feature type="non-terminal residue" evidence="1">
    <location>
        <position position="1"/>
    </location>
</feature>
<keyword evidence="2" id="KW-1185">Reference proteome</keyword>
<dbReference type="GO" id="GO:0019346">
    <property type="term" value="P:transsulfuration"/>
    <property type="evidence" value="ECO:0007669"/>
    <property type="project" value="TreeGrafter"/>
</dbReference>
<dbReference type="Proteomes" id="UP000326924">
    <property type="component" value="Unassembled WGS sequence"/>
</dbReference>
<dbReference type="InParanoid" id="A0A5J5EL09"/>
<dbReference type="PANTHER" id="PTHR42699:SF1">
    <property type="entry name" value="CYSTATHIONINE GAMMA-SYNTHASE-RELATED"/>
    <property type="match status" value="1"/>
</dbReference>
<proteinExistence type="predicted"/>
<dbReference type="PANTHER" id="PTHR42699">
    <property type="match status" value="1"/>
</dbReference>
<name>A0A5J5EL09_9PEZI</name>
<gene>
    <name evidence="1" type="ORF">FN846DRAFT_784584</name>
</gene>
<evidence type="ECO:0000313" key="1">
    <source>
        <dbReference type="EMBL" id="KAA8895769.1"/>
    </source>
</evidence>
<protein>
    <submittedName>
        <fullName evidence="1">Uncharacterized protein</fullName>
    </submittedName>
</protein>